<feature type="region of interest" description="Disordered" evidence="1">
    <location>
        <begin position="38"/>
        <end position="76"/>
    </location>
</feature>
<sequence>MASSQEDLLNLFPKSSSPPGPASSTVEMYLRRRVTQEVNRALANPNQLPEWASPSASFPPPPRTPALPSESYSERVPFPRAPPPAPYLTLTAGQSMNAASIQIHNEQMANRMLERIHETLPRHYRSRSRSPPVHPSPPLPRRRQAIADADEPESSARLAVAQAGQRTFDYPTGPALPEPSQDWIKITTEDYSELWVRFSPVPPLQQGRFDHQHVVWAQFYCTRVVSSMELYGFDPTDNTKEKKPQWKMLEKLLLYFRAAIIEDPSRIRAAVELSSEQCPVHGAYWLFPSSTDQFCGASDMGGYEPSIEFTSFLALNLSSIISQKMIRPSYYDRGDKTWPPSLGFYGRMVHPTSAIRQPVLDGSQPDHLRAMTSSMHTACRYGGKESDTRTVAAIGWTLVRQHMHAKVAHTSDPVFGHMFDLVHGTDGRGLFRSSGSILAGAATFWSGWQS</sequence>
<gene>
    <name evidence="2" type="ORF">AK812_SmicGene4537</name>
</gene>
<dbReference type="Proteomes" id="UP000186817">
    <property type="component" value="Unassembled WGS sequence"/>
</dbReference>
<dbReference type="AlphaFoldDB" id="A0A1Q9EVX2"/>
<proteinExistence type="predicted"/>
<evidence type="ECO:0000313" key="3">
    <source>
        <dbReference type="Proteomes" id="UP000186817"/>
    </source>
</evidence>
<dbReference type="OrthoDB" id="424359at2759"/>
<evidence type="ECO:0000313" key="2">
    <source>
        <dbReference type="EMBL" id="OLQ11604.1"/>
    </source>
</evidence>
<accession>A0A1Q9EVX2</accession>
<reference evidence="2 3" key="1">
    <citation type="submission" date="2016-02" db="EMBL/GenBank/DDBJ databases">
        <title>Genome analysis of coral dinoflagellate symbionts highlights evolutionary adaptations to a symbiotic lifestyle.</title>
        <authorList>
            <person name="Aranda M."/>
            <person name="Li Y."/>
            <person name="Liew Y.J."/>
            <person name="Baumgarten S."/>
            <person name="Simakov O."/>
            <person name="Wilson M."/>
            <person name="Piel J."/>
            <person name="Ashoor H."/>
            <person name="Bougouffa S."/>
            <person name="Bajic V.B."/>
            <person name="Ryu T."/>
            <person name="Ravasi T."/>
            <person name="Bayer T."/>
            <person name="Micklem G."/>
            <person name="Kim H."/>
            <person name="Bhak J."/>
            <person name="Lajeunesse T.C."/>
            <person name="Voolstra C.R."/>
        </authorList>
    </citation>
    <scope>NUCLEOTIDE SEQUENCE [LARGE SCALE GENOMIC DNA]</scope>
    <source>
        <strain evidence="2 3">CCMP2467</strain>
    </source>
</reference>
<keyword evidence="3" id="KW-1185">Reference proteome</keyword>
<comment type="caution">
    <text evidence="2">The sequence shown here is derived from an EMBL/GenBank/DDBJ whole genome shotgun (WGS) entry which is preliminary data.</text>
</comment>
<organism evidence="2 3">
    <name type="scientific">Symbiodinium microadriaticum</name>
    <name type="common">Dinoflagellate</name>
    <name type="synonym">Zooxanthella microadriatica</name>
    <dbReference type="NCBI Taxonomy" id="2951"/>
    <lineage>
        <taxon>Eukaryota</taxon>
        <taxon>Sar</taxon>
        <taxon>Alveolata</taxon>
        <taxon>Dinophyceae</taxon>
        <taxon>Suessiales</taxon>
        <taxon>Symbiodiniaceae</taxon>
        <taxon>Symbiodinium</taxon>
    </lineage>
</organism>
<dbReference type="EMBL" id="LSRX01000056">
    <property type="protein sequence ID" value="OLQ11604.1"/>
    <property type="molecule type" value="Genomic_DNA"/>
</dbReference>
<feature type="region of interest" description="Disordered" evidence="1">
    <location>
        <begin position="1"/>
        <end position="24"/>
    </location>
</feature>
<evidence type="ECO:0000256" key="1">
    <source>
        <dbReference type="SAM" id="MobiDB-lite"/>
    </source>
</evidence>
<protein>
    <submittedName>
        <fullName evidence="2">Uncharacterized protein</fullName>
    </submittedName>
</protein>
<feature type="region of interest" description="Disordered" evidence="1">
    <location>
        <begin position="121"/>
        <end position="141"/>
    </location>
</feature>
<name>A0A1Q9EVX2_SYMMI</name>